<reference evidence="2" key="1">
    <citation type="journal article" date="2017" name="Int J Environ Stud">
        <title>Does the Miocene-Pliocene relict legume Oxytropis triphylla form nitrogen-fixing nodules with a combination of bacterial strains?</title>
        <authorList>
            <person name="Safronova V."/>
            <person name="Belimov A."/>
            <person name="Sazanova A."/>
            <person name="Kuznetsova I."/>
            <person name="Popova J."/>
            <person name="Andronov E."/>
            <person name="Verkhozina A."/>
            <person name="Tikhonovich I."/>
        </authorList>
    </citation>
    <scope>NUCLEOTIDE SEQUENCE [LARGE SCALE GENOMIC DNA]</scope>
    <source>
        <strain evidence="2">Tri-38</strain>
    </source>
</reference>
<name>A0A2N9VR14_9HYPH</name>
<sequence>MRLTSEFWVSALVRRINGSGAFAALSNKGAVEAGAIFIKFRNADGSYDLFGPAPQMVYDQTKPDERLFTALKAGVAEMEINDDLEKQKRWDRDLWIVEIEDYRGDRSELFPVAKEI</sequence>
<dbReference type="RefSeq" id="WP_099999692.1">
    <property type="nucleotide sequence ID" value="NZ_CP017940.1"/>
</dbReference>
<keyword evidence="2" id="KW-1185">Reference proteome</keyword>
<dbReference type="OrthoDB" id="9809136at2"/>
<dbReference type="EMBL" id="MZMT01000053">
    <property type="protein sequence ID" value="PIO41932.1"/>
    <property type="molecule type" value="Genomic_DNA"/>
</dbReference>
<evidence type="ECO:0000313" key="2">
    <source>
        <dbReference type="Proteomes" id="UP000232163"/>
    </source>
</evidence>
<dbReference type="KEGG" id="pht:BLM14_12525"/>
<comment type="caution">
    <text evidence="1">The sequence shown here is derived from an EMBL/GenBank/DDBJ whole genome shotgun (WGS) entry which is preliminary data.</text>
</comment>
<proteinExistence type="predicted"/>
<evidence type="ECO:0000313" key="1">
    <source>
        <dbReference type="EMBL" id="PIO41932.1"/>
    </source>
</evidence>
<dbReference type="Pfam" id="PF07372">
    <property type="entry name" value="DUF1491"/>
    <property type="match status" value="1"/>
</dbReference>
<organism evidence="1 2">
    <name type="scientific">Phyllobacterium zundukense</name>
    <dbReference type="NCBI Taxonomy" id="1867719"/>
    <lineage>
        <taxon>Bacteria</taxon>
        <taxon>Pseudomonadati</taxon>
        <taxon>Pseudomonadota</taxon>
        <taxon>Alphaproteobacteria</taxon>
        <taxon>Hyphomicrobiales</taxon>
        <taxon>Phyllobacteriaceae</taxon>
        <taxon>Phyllobacterium</taxon>
    </lineage>
</organism>
<protein>
    <recommendedName>
        <fullName evidence="3">DUF1491 domain-containing protein</fullName>
    </recommendedName>
</protein>
<dbReference type="Gene3D" id="3.40.1530.20">
    <property type="entry name" value="Protein of unknown function (DUF1491)"/>
    <property type="match status" value="1"/>
</dbReference>
<dbReference type="InterPro" id="IPR009964">
    <property type="entry name" value="DUF1491"/>
</dbReference>
<accession>A0A2N9VR14</accession>
<dbReference type="Proteomes" id="UP000232163">
    <property type="component" value="Unassembled WGS sequence"/>
</dbReference>
<dbReference type="AlphaFoldDB" id="A0A2N9VR14"/>
<gene>
    <name evidence="1" type="ORF">B5P45_22975</name>
</gene>
<evidence type="ECO:0008006" key="3">
    <source>
        <dbReference type="Google" id="ProtNLM"/>
    </source>
</evidence>